<proteinExistence type="predicted"/>
<organism evidence="4 5">
    <name type="scientific">Ancylomarina subtilis</name>
    <dbReference type="NCBI Taxonomy" id="1639035"/>
    <lineage>
        <taxon>Bacteria</taxon>
        <taxon>Pseudomonadati</taxon>
        <taxon>Bacteroidota</taxon>
        <taxon>Bacteroidia</taxon>
        <taxon>Marinilabiliales</taxon>
        <taxon>Marinifilaceae</taxon>
        <taxon>Ancylomarina</taxon>
    </lineage>
</organism>
<dbReference type="RefSeq" id="WP_130306587.1">
    <property type="nucleotide sequence ID" value="NZ_SHKN01000001.1"/>
</dbReference>
<protein>
    <submittedName>
        <fullName evidence="4">Uncharacterized protein</fullName>
    </submittedName>
</protein>
<reference evidence="4 5" key="1">
    <citation type="submission" date="2019-02" db="EMBL/GenBank/DDBJ databases">
        <title>Genomic Encyclopedia of Type Strains, Phase IV (KMG-IV): sequencing the most valuable type-strain genomes for metagenomic binning, comparative biology and taxonomic classification.</title>
        <authorList>
            <person name="Goeker M."/>
        </authorList>
    </citation>
    <scope>NUCLEOTIDE SEQUENCE [LARGE SCALE GENOMIC DNA]</scope>
    <source>
        <strain evidence="4 5">DSM 28825</strain>
    </source>
</reference>
<sequence length="764" mass="83751">MSDENKLELILTIDKGNANSVLDETTKKILETKKFQQQLNAMLKDGSITQLQHAKSTALNKAQLQEINRTQKSAVNIIQTNNGSIKQLSNSLNANRQAYDNLSKEQRENVEIGGKLLQTIQDQSDELKGLREETGRHQDSVGDYKNKMKEALAECNLFTGGLGAMGGGFGQGITAVRKFLPMLKSLKVALIGTGIGAIVIALAALFQWFNKTEKGAQKLRVITAALGAVMGELMDFVINLGESIFNAFENPKKTVQELGTSIKNFVLDKVKSLTEGLGFLGSAFKKMMKGDFKGALEDGKKGVKGLFDASPMGMFVDTVTKGYDKIKKKGKELVDDTKKAIDLQAAENKLIQDRRNFLVEEAKLNVAKNTALTNAADQTKTAAEKQEALAAAEAATNELFEKKIAMAQAELDIKKERNNLAASGEEDLEEEAQLAAALIQLEADKQAALKEIAGQKTGLQKAENDKQVADKKKQTEEEQKIEQERRDNDAAYKAEQKELEEEEYLLGLETEEERYLAKLELDQEKDLAEIDRSKYTEEQKAKLKAAIIKKYDKAELAYKTESAKKQTEINNLANKGKIDGTKKVFGLMGEAANENTVFAKTAAVGDASINTYQAINSVLADKTVPTWAKIPMSITIGGMGLKNVAKISGISTPKKKTTLAKAETGGWISGNRHYSGGTILEAETDEFIVNRKTMTNPAMAATVVELNNAGNENREANVGISEERVIELASQVVKAIPVNITEHSITEKQTEVKERNERFVITND</sequence>
<keyword evidence="3" id="KW-0472">Membrane</keyword>
<evidence type="ECO:0000313" key="4">
    <source>
        <dbReference type="EMBL" id="RZT96616.1"/>
    </source>
</evidence>
<comment type="caution">
    <text evidence="4">The sequence shown here is derived from an EMBL/GenBank/DDBJ whole genome shotgun (WGS) entry which is preliminary data.</text>
</comment>
<evidence type="ECO:0000256" key="1">
    <source>
        <dbReference type="SAM" id="Coils"/>
    </source>
</evidence>
<keyword evidence="1" id="KW-0175">Coiled coil</keyword>
<gene>
    <name evidence="4" type="ORF">EV201_1257</name>
</gene>
<dbReference type="EMBL" id="SHKN01000001">
    <property type="protein sequence ID" value="RZT96616.1"/>
    <property type="molecule type" value="Genomic_DNA"/>
</dbReference>
<keyword evidence="3" id="KW-1133">Transmembrane helix</keyword>
<accession>A0A4Q7VK61</accession>
<evidence type="ECO:0000256" key="3">
    <source>
        <dbReference type="SAM" id="Phobius"/>
    </source>
</evidence>
<keyword evidence="5" id="KW-1185">Reference proteome</keyword>
<evidence type="ECO:0000313" key="5">
    <source>
        <dbReference type="Proteomes" id="UP000293562"/>
    </source>
</evidence>
<keyword evidence="3" id="KW-0812">Transmembrane</keyword>
<name>A0A4Q7VK61_9BACT</name>
<feature type="compositionally biased region" description="Basic and acidic residues" evidence="2">
    <location>
        <begin position="462"/>
        <end position="492"/>
    </location>
</feature>
<feature type="region of interest" description="Disordered" evidence="2">
    <location>
        <begin position="456"/>
        <end position="492"/>
    </location>
</feature>
<feature type="transmembrane region" description="Helical" evidence="3">
    <location>
        <begin position="188"/>
        <end position="209"/>
    </location>
</feature>
<dbReference type="OrthoDB" id="975149at2"/>
<dbReference type="AlphaFoldDB" id="A0A4Q7VK61"/>
<feature type="coiled-coil region" evidence="1">
    <location>
        <begin position="375"/>
        <end position="426"/>
    </location>
</feature>
<dbReference type="Proteomes" id="UP000293562">
    <property type="component" value="Unassembled WGS sequence"/>
</dbReference>
<evidence type="ECO:0000256" key="2">
    <source>
        <dbReference type="SAM" id="MobiDB-lite"/>
    </source>
</evidence>